<name>A0A9P6ITP5_MORAP</name>
<gene>
    <name evidence="2" type="ORF">BGZ70_002754</name>
</gene>
<comment type="caution">
    <text evidence="2">The sequence shown here is derived from an EMBL/GenBank/DDBJ whole genome shotgun (WGS) entry which is preliminary data.</text>
</comment>
<dbReference type="OrthoDB" id="2421866at2759"/>
<dbReference type="Proteomes" id="UP000738359">
    <property type="component" value="Unassembled WGS sequence"/>
</dbReference>
<evidence type="ECO:0000313" key="3">
    <source>
        <dbReference type="Proteomes" id="UP000738359"/>
    </source>
</evidence>
<evidence type="ECO:0000313" key="2">
    <source>
        <dbReference type="EMBL" id="KAF9947298.1"/>
    </source>
</evidence>
<organism evidence="2 3">
    <name type="scientific">Mortierella alpina</name>
    <name type="common">Oleaginous fungus</name>
    <name type="synonym">Mortierella renispora</name>
    <dbReference type="NCBI Taxonomy" id="64518"/>
    <lineage>
        <taxon>Eukaryota</taxon>
        <taxon>Fungi</taxon>
        <taxon>Fungi incertae sedis</taxon>
        <taxon>Mucoromycota</taxon>
        <taxon>Mortierellomycotina</taxon>
        <taxon>Mortierellomycetes</taxon>
        <taxon>Mortierellales</taxon>
        <taxon>Mortierellaceae</taxon>
        <taxon>Mortierella</taxon>
    </lineage>
</organism>
<keyword evidence="3" id="KW-1185">Reference proteome</keyword>
<feature type="region of interest" description="Disordered" evidence="1">
    <location>
        <begin position="81"/>
        <end position="101"/>
    </location>
</feature>
<sequence length="101" mass="11648">MVAVLLSRVFDQDKDEEKIRDKDKDKDKDICWRSLQKRLRSGNIVTVRKAVMLFDEVDGKKVNHVQGLAAAAQVKQVQNVKNVKERQSNDFKSGSHLKNRQ</sequence>
<dbReference type="AlphaFoldDB" id="A0A9P6ITP5"/>
<proteinExistence type="predicted"/>
<evidence type="ECO:0000256" key="1">
    <source>
        <dbReference type="SAM" id="MobiDB-lite"/>
    </source>
</evidence>
<protein>
    <submittedName>
        <fullName evidence="2">Uncharacterized protein</fullName>
    </submittedName>
</protein>
<accession>A0A9P6ITP5</accession>
<reference evidence="2" key="1">
    <citation type="journal article" date="2020" name="Fungal Divers.">
        <title>Resolving the Mortierellaceae phylogeny through synthesis of multi-gene phylogenetics and phylogenomics.</title>
        <authorList>
            <person name="Vandepol N."/>
            <person name="Liber J."/>
            <person name="Desiro A."/>
            <person name="Na H."/>
            <person name="Kennedy M."/>
            <person name="Barry K."/>
            <person name="Grigoriev I.V."/>
            <person name="Miller A.N."/>
            <person name="O'Donnell K."/>
            <person name="Stajich J.E."/>
            <person name="Bonito G."/>
        </authorList>
    </citation>
    <scope>NUCLEOTIDE SEQUENCE</scope>
    <source>
        <strain evidence="2">CK1249</strain>
    </source>
</reference>
<dbReference type="EMBL" id="JAAAHY010001693">
    <property type="protein sequence ID" value="KAF9947298.1"/>
    <property type="molecule type" value="Genomic_DNA"/>
</dbReference>